<dbReference type="GeneID" id="87481807"/>
<sequence>MDSDVEKLVWERAWQVYADSLSLILSEALVGYKRTAGFDDLTRLYEDTLGGETLMSLRHALKLRWPDSDVGHAEPYVQLRSRLRSYLAQYLLRKLVFEHEGTPALRDAFFAGDLGV</sequence>
<dbReference type="AlphaFoldDB" id="A0A9Q2XHM6"/>
<evidence type="ECO:0000313" key="1">
    <source>
        <dbReference type="EMBL" id="MBV6287108.1"/>
    </source>
</evidence>
<evidence type="ECO:0000313" key="2">
    <source>
        <dbReference type="Proteomes" id="UP001106592"/>
    </source>
</evidence>
<gene>
    <name evidence="1" type="ORF">KUO17_08685</name>
</gene>
<protein>
    <submittedName>
        <fullName evidence="1">Uncharacterized protein</fullName>
    </submittedName>
</protein>
<keyword evidence="2" id="KW-1185">Reference proteome</keyword>
<comment type="caution">
    <text evidence="1">The sequence shown here is derived from an EMBL/GenBank/DDBJ whole genome shotgun (WGS) entry which is preliminary data.</text>
</comment>
<accession>A0A9Q2XHM6</accession>
<dbReference type="EMBL" id="JAHTBI010000027">
    <property type="protein sequence ID" value="MBV6287108.1"/>
    <property type="molecule type" value="Genomic_DNA"/>
</dbReference>
<dbReference type="RefSeq" id="WP_146095018.1">
    <property type="nucleotide sequence ID" value="NZ_JAHTBI010000027.1"/>
</dbReference>
<proteinExistence type="predicted"/>
<dbReference type="Proteomes" id="UP001106592">
    <property type="component" value="Unassembled WGS sequence"/>
</dbReference>
<reference evidence="1" key="2">
    <citation type="journal article" date="2023" name="Plant Pathol.">
        <title>Dismantling and reorganizing Pseudomonas marginalis sensu#lato.</title>
        <authorList>
            <person name="Sawada H."/>
            <person name="Fujikawa T."/>
            <person name="Satou M."/>
        </authorList>
    </citation>
    <scope>NUCLEOTIDE SEQUENCE</scope>
    <source>
        <strain evidence="1">MAFF 301350</strain>
    </source>
</reference>
<reference evidence="1" key="1">
    <citation type="journal article" date="2022" name="Int. J. Syst. Evol. Microbiol.">
        <title>Pseudomonas aegrilactucae sp. nov. and Pseudomonas morbosilactucae sp. nov., pathogens causing bacterial rot of lettuce in Japan.</title>
        <authorList>
            <person name="Sawada H."/>
            <person name="Fujikawa T."/>
            <person name="Satou M."/>
        </authorList>
    </citation>
    <scope>NUCLEOTIDE SEQUENCE</scope>
    <source>
        <strain evidence="1">MAFF 301350</strain>
    </source>
</reference>
<name>A0A9Q2XHM6_9PSED</name>
<organism evidence="1 2">
    <name type="scientific">Pseudomonas aegrilactucae</name>
    <dbReference type="NCBI Taxonomy" id="2854028"/>
    <lineage>
        <taxon>Bacteria</taxon>
        <taxon>Pseudomonadati</taxon>
        <taxon>Pseudomonadota</taxon>
        <taxon>Gammaproteobacteria</taxon>
        <taxon>Pseudomonadales</taxon>
        <taxon>Pseudomonadaceae</taxon>
        <taxon>Pseudomonas</taxon>
    </lineage>
</organism>